<reference evidence="11 12" key="1">
    <citation type="journal article" date="2018" name="Mol. Biol. Evol.">
        <title>Broad Genomic Sampling Reveals a Smut Pathogenic Ancestry of the Fungal Clade Ustilaginomycotina.</title>
        <authorList>
            <person name="Kijpornyongpan T."/>
            <person name="Mondo S.J."/>
            <person name="Barry K."/>
            <person name="Sandor L."/>
            <person name="Lee J."/>
            <person name="Lipzen A."/>
            <person name="Pangilinan J."/>
            <person name="LaButti K."/>
            <person name="Hainaut M."/>
            <person name="Henrissat B."/>
            <person name="Grigoriev I.V."/>
            <person name="Spatafora J.W."/>
            <person name="Aime M.C."/>
        </authorList>
    </citation>
    <scope>NUCLEOTIDE SEQUENCE [LARGE SCALE GENOMIC DNA]</scope>
    <source>
        <strain evidence="11 12">MCA 3882</strain>
    </source>
</reference>
<dbReference type="GO" id="GO:0005975">
    <property type="term" value="P:carbohydrate metabolic process"/>
    <property type="evidence" value="ECO:0007669"/>
    <property type="project" value="InterPro"/>
</dbReference>
<evidence type="ECO:0000313" key="12">
    <source>
        <dbReference type="Proteomes" id="UP000245771"/>
    </source>
</evidence>
<feature type="non-terminal residue" evidence="11">
    <location>
        <position position="664"/>
    </location>
</feature>
<dbReference type="InterPro" id="IPR036026">
    <property type="entry name" value="Seven-hairpin_glycosidases"/>
</dbReference>
<evidence type="ECO:0000256" key="6">
    <source>
        <dbReference type="PIRSR" id="PIRSR601382-1"/>
    </source>
</evidence>
<organism evidence="11 12">
    <name type="scientific">Meira miltonrushii</name>
    <dbReference type="NCBI Taxonomy" id="1280837"/>
    <lineage>
        <taxon>Eukaryota</taxon>
        <taxon>Fungi</taxon>
        <taxon>Dikarya</taxon>
        <taxon>Basidiomycota</taxon>
        <taxon>Ustilaginomycotina</taxon>
        <taxon>Exobasidiomycetes</taxon>
        <taxon>Exobasidiales</taxon>
        <taxon>Brachybasidiaceae</taxon>
        <taxon>Meira</taxon>
    </lineage>
</organism>
<dbReference type="Gene3D" id="1.50.10.10">
    <property type="match status" value="1"/>
</dbReference>
<feature type="binding site" evidence="7">
    <location>
        <position position="602"/>
    </location>
    <ligand>
        <name>Ca(2+)</name>
        <dbReference type="ChEBI" id="CHEBI:29108"/>
    </ligand>
</feature>
<dbReference type="InterPro" id="IPR050749">
    <property type="entry name" value="Glycosyl_Hydrolase_47"/>
</dbReference>
<dbReference type="InterPro" id="IPR001382">
    <property type="entry name" value="Glyco_hydro_47"/>
</dbReference>
<comment type="pathway">
    <text evidence="2">Protein modification; protein glycosylation.</text>
</comment>
<dbReference type="GO" id="GO:0005783">
    <property type="term" value="C:endoplasmic reticulum"/>
    <property type="evidence" value="ECO:0007669"/>
    <property type="project" value="TreeGrafter"/>
</dbReference>
<dbReference type="GeneID" id="37017788"/>
<keyword evidence="5 8" id="KW-1015">Disulfide bond</keyword>
<dbReference type="EMBL" id="KZ819604">
    <property type="protein sequence ID" value="PWN34360.1"/>
    <property type="molecule type" value="Genomic_DNA"/>
</dbReference>
<evidence type="ECO:0000256" key="5">
    <source>
        <dbReference type="ARBA" id="ARBA00023157"/>
    </source>
</evidence>
<feature type="region of interest" description="Disordered" evidence="10">
    <location>
        <begin position="30"/>
        <end position="74"/>
    </location>
</feature>
<dbReference type="Pfam" id="PF01532">
    <property type="entry name" value="Glyco_hydro_47"/>
    <property type="match status" value="1"/>
</dbReference>
<feature type="active site" description="Proton donor" evidence="6">
    <location>
        <position position="468"/>
    </location>
</feature>
<evidence type="ECO:0000256" key="8">
    <source>
        <dbReference type="PIRSR" id="PIRSR601382-3"/>
    </source>
</evidence>
<dbReference type="OrthoDB" id="8118055at2759"/>
<feature type="active site" description="Proton donor" evidence="6">
    <location>
        <position position="225"/>
    </location>
</feature>
<dbReference type="GO" id="GO:0004571">
    <property type="term" value="F:mannosyl-oligosaccharide 1,2-alpha-mannosidase activity"/>
    <property type="evidence" value="ECO:0007669"/>
    <property type="project" value="InterPro"/>
</dbReference>
<comment type="similarity">
    <text evidence="3 9">Belongs to the glycosyl hydrolase 47 family.</text>
</comment>
<evidence type="ECO:0000256" key="3">
    <source>
        <dbReference type="ARBA" id="ARBA00007658"/>
    </source>
</evidence>
<evidence type="ECO:0000256" key="2">
    <source>
        <dbReference type="ARBA" id="ARBA00004922"/>
    </source>
</evidence>
<dbReference type="EC" id="3.2.1.-" evidence="9"/>
<keyword evidence="9 11" id="KW-0326">Glycosidase</keyword>
<dbReference type="InParanoid" id="A0A316VA63"/>
<dbReference type="PANTHER" id="PTHR11742">
    <property type="entry name" value="MANNOSYL-OLIGOSACCHARIDE ALPHA-1,2-MANNOSIDASE-RELATED"/>
    <property type="match status" value="1"/>
</dbReference>
<dbReference type="InterPro" id="IPR012341">
    <property type="entry name" value="6hp_glycosidase-like_sf"/>
</dbReference>
<accession>A0A316VA63</accession>
<dbReference type="GO" id="GO:0036503">
    <property type="term" value="P:ERAD pathway"/>
    <property type="evidence" value="ECO:0007669"/>
    <property type="project" value="UniProtKB-ARBA"/>
</dbReference>
<dbReference type="PRINTS" id="PR00747">
    <property type="entry name" value="GLYHDRLASE47"/>
</dbReference>
<evidence type="ECO:0000256" key="1">
    <source>
        <dbReference type="ARBA" id="ARBA00001913"/>
    </source>
</evidence>
<dbReference type="GO" id="GO:0005509">
    <property type="term" value="F:calcium ion binding"/>
    <property type="evidence" value="ECO:0007669"/>
    <property type="project" value="InterPro"/>
</dbReference>
<feature type="region of interest" description="Disordered" evidence="10">
    <location>
        <begin position="105"/>
        <end position="128"/>
    </location>
</feature>
<dbReference type="GO" id="GO:0016020">
    <property type="term" value="C:membrane"/>
    <property type="evidence" value="ECO:0007669"/>
    <property type="project" value="InterPro"/>
</dbReference>
<dbReference type="SUPFAM" id="SSF48225">
    <property type="entry name" value="Seven-hairpin glycosidases"/>
    <property type="match status" value="1"/>
</dbReference>
<dbReference type="Proteomes" id="UP000245771">
    <property type="component" value="Unassembled WGS sequence"/>
</dbReference>
<proteinExistence type="inferred from homology"/>
<dbReference type="STRING" id="1280837.A0A316VA63"/>
<keyword evidence="12" id="KW-1185">Reference proteome</keyword>
<evidence type="ECO:0000256" key="7">
    <source>
        <dbReference type="PIRSR" id="PIRSR601382-2"/>
    </source>
</evidence>
<sequence length="664" mass="75076">YKDGDPHQGVIPPAQLNMLERDIPRKAPMLSTKPLAYPSGRYESHGGWSRASNGSKTRIEDAMDPDAQPLDRDWRPDPYNFWKPPKFNMPHSRGFTRKPAASTMPRVQFPFNDPTRFSGDSNDKARDAVNEKRRRLVRNAFLHSWEAYKANAWGHDEVRPVSGEFSDSFNGWGATIVDALDTLLIMDLPGEYDLARQHVYDIDFHFVGGSRSAYGSSDGRVPVFETAIRYLGGFLSAYDLSGDTLMRDRAEELAQLILPAFETMTGVPIGRLNLNKPGNPFPPSSVIVAEAASMLVEMTRLWQVTGNRTYFDKVQRTTDWLQYNMTGSPDRLGALLPSTIFPERGTMYGWYSWGGMIDSAFEYLIKEHQLLGGRLDQYGKFFADSVDSAHRWLLRGINSVPNTPLLVMGQSNGRSYTPKLEHLTCFTGGSIGMGAKLLSRKNDLDIARRVTEACYWAYNSTETGIGPEEITFYRDKDIDRFEVATLTGGTSRRGRPRGSPVVGVRSVSPDYRNRPETIESVFYMWRITGDPQWQERGWQMFCSWVTHSMTKHGFAAISNVLHVPAMLYDSMESYVFAETFKYYYLLFSPPNLISLDEYVFSTEAHPLLLPKNGKWGQPGQGSRKFWDPAMVHVPASAEEYSGGEMGTVGGLTRAQKHFIYETWQ</sequence>
<dbReference type="RefSeq" id="XP_025354662.1">
    <property type="nucleotide sequence ID" value="XM_025496007.1"/>
</dbReference>
<protein>
    <recommendedName>
        <fullName evidence="9">alpha-1,2-Mannosidase</fullName>
        <ecNumber evidence="9">3.2.1.-</ecNumber>
    </recommendedName>
</protein>
<feature type="active site" evidence="6">
    <location>
        <position position="516"/>
    </location>
</feature>
<feature type="non-terminal residue" evidence="11">
    <location>
        <position position="1"/>
    </location>
</feature>
<name>A0A316VA63_9BASI</name>
<feature type="disulfide bond" evidence="8">
    <location>
        <begin position="425"/>
        <end position="454"/>
    </location>
</feature>
<evidence type="ECO:0000256" key="10">
    <source>
        <dbReference type="SAM" id="MobiDB-lite"/>
    </source>
</evidence>
<evidence type="ECO:0000313" key="11">
    <source>
        <dbReference type="EMBL" id="PWN34360.1"/>
    </source>
</evidence>
<keyword evidence="4 9" id="KW-0378">Hydrolase</keyword>
<dbReference type="AlphaFoldDB" id="A0A316VA63"/>
<feature type="active site" evidence="6">
    <location>
        <position position="358"/>
    </location>
</feature>
<evidence type="ECO:0000256" key="4">
    <source>
        <dbReference type="ARBA" id="ARBA00022801"/>
    </source>
</evidence>
<evidence type="ECO:0000256" key="9">
    <source>
        <dbReference type="RuleBase" id="RU361193"/>
    </source>
</evidence>
<dbReference type="PANTHER" id="PTHR11742:SF103">
    <property type="entry name" value="ENDOPLASMIC RETICULUM MANNOSIDASE MNL2-RELATED"/>
    <property type="match status" value="1"/>
</dbReference>
<keyword evidence="7" id="KW-0106">Calcium</keyword>
<comment type="cofactor">
    <cofactor evidence="1 7">
        <name>Ca(2+)</name>
        <dbReference type="ChEBI" id="CHEBI:29108"/>
    </cofactor>
</comment>
<keyword evidence="7" id="KW-0479">Metal-binding</keyword>
<gene>
    <name evidence="11" type="ORF">FA14DRAFT_113293</name>
</gene>